<sequence length="72" mass="8001">MLVHQEQAPSSDISTTQRLVPEARRKSMQQIGYGIADDASILEQTRYAIEIETRYQTLLEVAVVPTPLANSA</sequence>
<evidence type="ECO:0000313" key="1">
    <source>
        <dbReference type="EMBL" id="NEU94709.1"/>
    </source>
</evidence>
<dbReference type="Proteomes" id="UP000468531">
    <property type="component" value="Unassembled WGS sequence"/>
</dbReference>
<evidence type="ECO:0000313" key="2">
    <source>
        <dbReference type="Proteomes" id="UP000468531"/>
    </source>
</evidence>
<proteinExistence type="predicted"/>
<organism evidence="1 2">
    <name type="scientific">Bradyrhizobium uaiense</name>
    <dbReference type="NCBI Taxonomy" id="2594946"/>
    <lineage>
        <taxon>Bacteria</taxon>
        <taxon>Pseudomonadati</taxon>
        <taxon>Pseudomonadota</taxon>
        <taxon>Alphaproteobacteria</taxon>
        <taxon>Hyphomicrobiales</taxon>
        <taxon>Nitrobacteraceae</taxon>
        <taxon>Bradyrhizobium</taxon>
    </lineage>
</organism>
<accession>A0A6P1B8F9</accession>
<protein>
    <submittedName>
        <fullName evidence="1">Uncharacterized protein</fullName>
    </submittedName>
</protein>
<reference evidence="1 2" key="1">
    <citation type="journal article" date="2020" name="Arch. Microbiol.">
        <title>Bradyrhizobium uaiense sp. nov., a new highly efficient cowpea symbiont.</title>
        <authorList>
            <person name="Cabral Michel D."/>
            <person name="Azarias Guimaraes A."/>
            <person name="Martins da Costa E."/>
            <person name="Soares de Carvalho T."/>
            <person name="Balsanelli E."/>
            <person name="Willems A."/>
            <person name="Maltempi de Souza E."/>
            <person name="de Souza Moreira F.M."/>
        </authorList>
    </citation>
    <scope>NUCLEOTIDE SEQUENCE [LARGE SCALE GENOMIC DNA]</scope>
    <source>
        <strain evidence="1 2">UFLA 03-164</strain>
    </source>
</reference>
<name>A0A6P1B8F9_9BRAD</name>
<dbReference type="RefSeq" id="WP_163150266.1">
    <property type="nucleotide sequence ID" value="NZ_VKHP01000005.1"/>
</dbReference>
<dbReference type="EMBL" id="VKHP01000005">
    <property type="protein sequence ID" value="NEU94709.1"/>
    <property type="molecule type" value="Genomic_DNA"/>
</dbReference>
<comment type="caution">
    <text evidence="1">The sequence shown here is derived from an EMBL/GenBank/DDBJ whole genome shotgun (WGS) entry which is preliminary data.</text>
</comment>
<keyword evidence="2" id="KW-1185">Reference proteome</keyword>
<gene>
    <name evidence="1" type="ORF">FNJ47_02405</name>
</gene>
<dbReference type="AlphaFoldDB" id="A0A6P1B8F9"/>